<accession>A0A915YFZ0</accession>
<evidence type="ECO:0000256" key="1">
    <source>
        <dbReference type="SAM" id="Coils"/>
    </source>
</evidence>
<keyword evidence="3" id="KW-1185">Reference proteome</keyword>
<sequence length="134" mass="15363">MSEIERVEEIRKFFNFNKKTFTKILGNSTPQSYTNFLNGTSGLSMKMIKALKDHDSRVNIDWILTGQGTMFIGGNENTQTISNKDGKISHIANNSHNTTAESSKEVEYLKRENEHLKKALEDKDEIIRLLKNQK</sequence>
<proteinExistence type="predicted"/>
<dbReference type="RefSeq" id="WP_264793408.1">
    <property type="nucleotide sequence ID" value="NZ_AP026867.1"/>
</dbReference>
<dbReference type="KEGG" id="aup:AsAng_0030360"/>
<feature type="coiled-coil region" evidence="1">
    <location>
        <begin position="106"/>
        <end position="133"/>
    </location>
</feature>
<dbReference type="EMBL" id="AP026867">
    <property type="protein sequence ID" value="BDS12315.1"/>
    <property type="molecule type" value="Genomic_DNA"/>
</dbReference>
<evidence type="ECO:0008006" key="4">
    <source>
        <dbReference type="Google" id="ProtNLM"/>
    </source>
</evidence>
<reference evidence="2" key="1">
    <citation type="submission" date="2022-09" db="EMBL/GenBank/DDBJ databases">
        <title>Aureispira anguillicida sp. nov., isolated from Leptocephalus of Japanese eel Anguilla japonica.</title>
        <authorList>
            <person name="Yuasa K."/>
            <person name="Mekata T."/>
            <person name="Ikunari K."/>
        </authorList>
    </citation>
    <scope>NUCLEOTIDE SEQUENCE</scope>
    <source>
        <strain evidence="2">EL160426</strain>
    </source>
</reference>
<evidence type="ECO:0000313" key="2">
    <source>
        <dbReference type="EMBL" id="BDS12315.1"/>
    </source>
</evidence>
<evidence type="ECO:0000313" key="3">
    <source>
        <dbReference type="Proteomes" id="UP001060919"/>
    </source>
</evidence>
<keyword evidence="1" id="KW-0175">Coiled coil</keyword>
<gene>
    <name evidence="2" type="ORF">AsAng_0030360</name>
</gene>
<dbReference type="AlphaFoldDB" id="A0A915YFZ0"/>
<protein>
    <recommendedName>
        <fullName evidence="4">Bacteriophage CI repressor helix-turn-helix domain-containing protein</fullName>
    </recommendedName>
</protein>
<dbReference type="Proteomes" id="UP001060919">
    <property type="component" value="Chromosome"/>
</dbReference>
<name>A0A915YFZ0_9BACT</name>
<organism evidence="2 3">
    <name type="scientific">Aureispira anguillae</name>
    <dbReference type="NCBI Taxonomy" id="2864201"/>
    <lineage>
        <taxon>Bacteria</taxon>
        <taxon>Pseudomonadati</taxon>
        <taxon>Bacteroidota</taxon>
        <taxon>Saprospiria</taxon>
        <taxon>Saprospirales</taxon>
        <taxon>Saprospiraceae</taxon>
        <taxon>Aureispira</taxon>
    </lineage>
</organism>